<feature type="transmembrane region" description="Helical" evidence="5">
    <location>
        <begin position="697"/>
        <end position="719"/>
    </location>
</feature>
<comment type="caution">
    <text evidence="7">The sequence shown here is derived from an EMBL/GenBank/DDBJ whole genome shotgun (WGS) entry which is preliminary data.</text>
</comment>
<dbReference type="InterPro" id="IPR051832">
    <property type="entry name" value="mTOR-Rac_regulators"/>
</dbReference>
<dbReference type="InterPro" id="IPR036388">
    <property type="entry name" value="WH-like_DNA-bd_sf"/>
</dbReference>
<evidence type="ECO:0000313" key="8">
    <source>
        <dbReference type="Proteomes" id="UP000801492"/>
    </source>
</evidence>
<dbReference type="SUPFAM" id="SSF46785">
    <property type="entry name" value="Winged helix' DNA-binding domain"/>
    <property type="match status" value="1"/>
</dbReference>
<evidence type="ECO:0000256" key="2">
    <source>
        <dbReference type="ARBA" id="ARBA00022692"/>
    </source>
</evidence>
<dbReference type="OrthoDB" id="2133778at2759"/>
<feature type="transmembrane region" description="Helical" evidence="5">
    <location>
        <begin position="471"/>
        <end position="493"/>
    </location>
</feature>
<gene>
    <name evidence="7" type="ORF">ILUMI_06842</name>
</gene>
<feature type="transmembrane region" description="Helical" evidence="5">
    <location>
        <begin position="303"/>
        <end position="322"/>
    </location>
</feature>
<comment type="subcellular location">
    <subcellularLocation>
        <location evidence="1">Membrane</location>
        <topology evidence="1">Multi-pass membrane protein</topology>
    </subcellularLocation>
</comment>
<dbReference type="InterPro" id="IPR004776">
    <property type="entry name" value="Mem_transp_PIN-like"/>
</dbReference>
<feature type="transmembrane region" description="Helical" evidence="5">
    <location>
        <begin position="41"/>
        <end position="60"/>
    </location>
</feature>
<feature type="transmembrane region" description="Helical" evidence="5">
    <location>
        <begin position="12"/>
        <end position="29"/>
    </location>
</feature>
<dbReference type="GO" id="GO:0035556">
    <property type="term" value="P:intracellular signal transduction"/>
    <property type="evidence" value="ECO:0007669"/>
    <property type="project" value="InterPro"/>
</dbReference>
<evidence type="ECO:0000256" key="1">
    <source>
        <dbReference type="ARBA" id="ARBA00004141"/>
    </source>
</evidence>
<protein>
    <recommendedName>
        <fullName evidence="6">DEP domain-containing protein</fullName>
    </recommendedName>
</protein>
<feature type="transmembrane region" description="Helical" evidence="5">
    <location>
        <begin position="263"/>
        <end position="283"/>
    </location>
</feature>
<dbReference type="Gene3D" id="1.10.10.10">
    <property type="entry name" value="Winged helix-like DNA-binding domain superfamily/Winged helix DNA-binding domain"/>
    <property type="match status" value="1"/>
</dbReference>
<dbReference type="SUPFAM" id="SSF81321">
    <property type="entry name" value="Family A G protein-coupled receptor-like"/>
    <property type="match status" value="1"/>
</dbReference>
<feature type="transmembrane region" description="Helical" evidence="5">
    <location>
        <begin position="228"/>
        <end position="251"/>
    </location>
</feature>
<evidence type="ECO:0000313" key="7">
    <source>
        <dbReference type="EMBL" id="KAF2899337.1"/>
    </source>
</evidence>
<feature type="transmembrane region" description="Helical" evidence="5">
    <location>
        <begin position="433"/>
        <end position="459"/>
    </location>
</feature>
<evidence type="ECO:0000256" key="4">
    <source>
        <dbReference type="ARBA" id="ARBA00023136"/>
    </source>
</evidence>
<evidence type="ECO:0000256" key="5">
    <source>
        <dbReference type="SAM" id="Phobius"/>
    </source>
</evidence>
<evidence type="ECO:0000259" key="6">
    <source>
        <dbReference type="PROSITE" id="PS50186"/>
    </source>
</evidence>
<feature type="transmembrane region" description="Helical" evidence="5">
    <location>
        <begin position="104"/>
        <end position="124"/>
    </location>
</feature>
<dbReference type="Gene3D" id="1.20.1070.10">
    <property type="entry name" value="Rhodopsin 7-helix transmembrane proteins"/>
    <property type="match status" value="1"/>
</dbReference>
<dbReference type="EMBL" id="VTPC01002872">
    <property type="protein sequence ID" value="KAF2899337.1"/>
    <property type="molecule type" value="Genomic_DNA"/>
</dbReference>
<dbReference type="Pfam" id="PF03547">
    <property type="entry name" value="Mem_trans"/>
    <property type="match status" value="1"/>
</dbReference>
<feature type="transmembrane region" description="Helical" evidence="5">
    <location>
        <begin position="403"/>
        <end position="421"/>
    </location>
</feature>
<dbReference type="InterPro" id="IPR036390">
    <property type="entry name" value="WH_DNA-bd_sf"/>
</dbReference>
<dbReference type="PROSITE" id="PS50186">
    <property type="entry name" value="DEP"/>
    <property type="match status" value="1"/>
</dbReference>
<dbReference type="AlphaFoldDB" id="A0A8K0GEZ0"/>
<keyword evidence="3 5" id="KW-1133">Transmembrane helix</keyword>
<dbReference type="CDD" id="cd04443">
    <property type="entry name" value="DEP_GPR155"/>
    <property type="match status" value="1"/>
</dbReference>
<dbReference type="Pfam" id="PF00610">
    <property type="entry name" value="DEP"/>
    <property type="match status" value="1"/>
</dbReference>
<dbReference type="SMART" id="SM00049">
    <property type="entry name" value="DEP"/>
    <property type="match status" value="1"/>
</dbReference>
<dbReference type="GO" id="GO:0055085">
    <property type="term" value="P:transmembrane transport"/>
    <property type="evidence" value="ECO:0007669"/>
    <property type="project" value="InterPro"/>
</dbReference>
<dbReference type="PANTHER" id="PTHR22829:SF5">
    <property type="entry name" value="INTEGRAL MEMBRANE PROTEIN GPR155"/>
    <property type="match status" value="1"/>
</dbReference>
<dbReference type="InterPro" id="IPR037368">
    <property type="entry name" value="GPR155_DEP"/>
</dbReference>
<feature type="domain" description="DEP" evidence="6">
    <location>
        <begin position="807"/>
        <end position="873"/>
    </location>
</feature>
<keyword evidence="2 5" id="KW-0812">Transmembrane</keyword>
<dbReference type="GO" id="GO:0030514">
    <property type="term" value="P:negative regulation of BMP signaling pathway"/>
    <property type="evidence" value="ECO:0007669"/>
    <property type="project" value="TreeGrafter"/>
</dbReference>
<reference evidence="7" key="1">
    <citation type="submission" date="2019-08" db="EMBL/GenBank/DDBJ databases">
        <title>The genome of the North American firefly Photinus pyralis.</title>
        <authorList>
            <consortium name="Photinus pyralis genome working group"/>
            <person name="Fallon T.R."/>
            <person name="Sander Lower S.E."/>
            <person name="Weng J.-K."/>
        </authorList>
    </citation>
    <scope>NUCLEOTIDE SEQUENCE</scope>
    <source>
        <strain evidence="7">TRF0915ILg1</strain>
        <tissue evidence="7">Whole body</tissue>
    </source>
</reference>
<dbReference type="Proteomes" id="UP000801492">
    <property type="component" value="Unassembled WGS sequence"/>
</dbReference>
<feature type="transmembrane region" description="Helical" evidence="5">
    <location>
        <begin position="371"/>
        <end position="391"/>
    </location>
</feature>
<organism evidence="7 8">
    <name type="scientific">Ignelater luminosus</name>
    <name type="common">Cucubano</name>
    <name type="synonym">Pyrophorus luminosus</name>
    <dbReference type="NCBI Taxonomy" id="2038154"/>
    <lineage>
        <taxon>Eukaryota</taxon>
        <taxon>Metazoa</taxon>
        <taxon>Ecdysozoa</taxon>
        <taxon>Arthropoda</taxon>
        <taxon>Hexapoda</taxon>
        <taxon>Insecta</taxon>
        <taxon>Pterygota</taxon>
        <taxon>Neoptera</taxon>
        <taxon>Endopterygota</taxon>
        <taxon>Coleoptera</taxon>
        <taxon>Polyphaga</taxon>
        <taxon>Elateriformia</taxon>
        <taxon>Elateroidea</taxon>
        <taxon>Elateridae</taxon>
        <taxon>Agrypninae</taxon>
        <taxon>Pyrophorini</taxon>
        <taxon>Ignelater</taxon>
    </lineage>
</organism>
<feature type="transmembrane region" description="Helical" evidence="5">
    <location>
        <begin position="329"/>
        <end position="351"/>
    </location>
</feature>
<feature type="transmembrane region" description="Helical" evidence="5">
    <location>
        <begin position="513"/>
        <end position="535"/>
    </location>
</feature>
<evidence type="ECO:0000256" key="3">
    <source>
        <dbReference type="ARBA" id="ARBA00022989"/>
    </source>
</evidence>
<dbReference type="InterPro" id="IPR000591">
    <property type="entry name" value="DEP_dom"/>
</dbReference>
<dbReference type="GO" id="GO:0016020">
    <property type="term" value="C:membrane"/>
    <property type="evidence" value="ECO:0007669"/>
    <property type="project" value="UniProtKB-SubCell"/>
</dbReference>
<feature type="transmembrane region" description="Helical" evidence="5">
    <location>
        <begin position="66"/>
        <end position="92"/>
    </location>
</feature>
<name>A0A8K0GEZ0_IGNLU</name>
<keyword evidence="8" id="KW-1185">Reference proteome</keyword>
<accession>A0A8K0GEZ0</accession>
<feature type="transmembrane region" description="Helical" evidence="5">
    <location>
        <begin position="136"/>
        <end position="156"/>
    </location>
</feature>
<keyword evidence="4 5" id="KW-0472">Membrane</keyword>
<proteinExistence type="predicted"/>
<sequence length="873" mass="97176">MVNPSAAIDNLYPALAECFVIIICGYFAGRMNLISETEAKGINTFIGTFSLPCLIFMSLAKLDLSSVNWLFLVSILIAKGIVFFTVIIITLLVGRPVNLGRAGIFAIFCTQSNDFAIGYPIVAALYKSTHPEYASYLYLMAPISLAILNPIAFVLMEIGKQRASNNNETLLNVNGDASSSFTTSSSSIHKERFKLAVSVTKSIFMNPIIAMTILGILGNFIFKHQVPSLLGGILEVLGSAFSASALFLLGLRMVGKVHTLRGATLVVPGILIMVKLLVLPVVIREVVSLLHVGKDETENLDWSTYGFLYGTFPAAPTVFVFATQYVLDVDLIASAMVACTFISAPLMFVSAKMITLTNTDPSEYIAQLNAFTLDISISGTVTCLWVIFVFIITKKINRVPHRITACLVFSQLLSCLGAILWNTLNHKEGWVGYLQFAIFTTGVYSARIWTSFLAISLLFLQCRSLCYVLKLQPIFIIFGWGLPVILSVLFLLFDQKNSLAYDKRNPNFIYGAAQAVVAVSLLISCFIVTVGCLILHQRYKRRYARYLDLAQDVSSTFDPAQMESEGRTNPALSNEDIASTSCPEQNPNCSSPCNGRKWKCGGLPTINEGCCEDNVQSPVVDIEDLANNMTAPSSSTPAASDMMASQNGLCPTRYGCQGPRREQCQGIIEQYQRQIDDDIELIEEEPESHDPQILRHIVLLILLLCSMFVGLALSVWTLVMEQMSGIYVELSFLDATLNFGQSIIVFAIFGTNTKEISLPILSCWRKIWYGANKLNLPTWHELSFETKHICDQFTTHHLTKCKEEIAKDKRWRIKVYKDCFSGSKFVDWLIEVGLARDRTEAVNYARHLIEGRVLKHINSVYHFYDRNLLYTFN</sequence>
<dbReference type="PANTHER" id="PTHR22829">
    <property type="entry name" value="DEP DOMAIN PROTEIN"/>
    <property type="match status" value="1"/>
</dbReference>
<feature type="transmembrane region" description="Helical" evidence="5">
    <location>
        <begin position="203"/>
        <end position="222"/>
    </location>
</feature>